<feature type="transmembrane region" description="Helical" evidence="7">
    <location>
        <begin position="26"/>
        <end position="44"/>
    </location>
</feature>
<dbReference type="AlphaFoldDB" id="A0A8H4P0Y3"/>
<evidence type="ECO:0000256" key="5">
    <source>
        <dbReference type="ARBA" id="ARBA00038359"/>
    </source>
</evidence>
<protein>
    <submittedName>
        <fullName evidence="9">Integral membrane protein Pth11-like</fullName>
    </submittedName>
</protein>
<dbReference type="Proteomes" id="UP000605986">
    <property type="component" value="Unassembled WGS sequence"/>
</dbReference>
<feature type="compositionally biased region" description="Basic and acidic residues" evidence="6">
    <location>
        <begin position="348"/>
        <end position="370"/>
    </location>
</feature>
<comment type="subcellular location">
    <subcellularLocation>
        <location evidence="1">Membrane</location>
        <topology evidence="1">Multi-pass membrane protein</topology>
    </subcellularLocation>
</comment>
<dbReference type="InterPro" id="IPR052337">
    <property type="entry name" value="SAT4-like"/>
</dbReference>
<proteinExistence type="inferred from homology"/>
<dbReference type="PANTHER" id="PTHR33048">
    <property type="entry name" value="PTH11-LIKE INTEGRAL MEMBRANE PROTEIN (AFU_ORTHOLOGUE AFUA_5G11245)"/>
    <property type="match status" value="1"/>
</dbReference>
<feature type="domain" description="Rhodopsin" evidence="8">
    <location>
        <begin position="41"/>
        <end position="267"/>
    </location>
</feature>
<accession>A0A8H4P0Y3</accession>
<sequence>MTPNPIFANQPPRIDLSESRTASNNVIGIVMFALATLAMVLRVISKLRYQQKKLDFDEYLMFAGWASGKYGLGRHLWALTPMEMEKITIITFAYVYIYAWSVTVIKLSIIFYYYRIFGMTWASWFAVFLTCAYWLINHIVLPLYCKPLHYYWTQWSDINGGHCPVNEANFYLGIGIMNMIGDIVILIIPIPVVWELQMRRPQKIGLVLIFLLGSFVCIASIIRLTTIAHLTKTLDISWAKSDVFIWSAVEPSVGIISGCLPTLRVMFMQVLHRLGYKSGHGESNGQPSGGLSIRHSRRAYADGTDASNCVRTNIGGIKVQRDVWIGIDNSKPEDELELTTSYFGMKPEPADSVKTDDTTDNDPFRRGESS</sequence>
<gene>
    <name evidence="9" type="ORF">F53441_2545</name>
</gene>
<evidence type="ECO:0000256" key="1">
    <source>
        <dbReference type="ARBA" id="ARBA00004141"/>
    </source>
</evidence>
<dbReference type="PANTHER" id="PTHR33048:SF163">
    <property type="entry name" value="INTEGRAL MEMBRANE PROTEIN (AFU_ORTHOLOGUE AFUA_8G05510)"/>
    <property type="match status" value="1"/>
</dbReference>
<evidence type="ECO:0000256" key="2">
    <source>
        <dbReference type="ARBA" id="ARBA00022692"/>
    </source>
</evidence>
<keyword evidence="4 7" id="KW-0472">Membrane</keyword>
<keyword evidence="10" id="KW-1185">Reference proteome</keyword>
<keyword evidence="3 7" id="KW-1133">Transmembrane helix</keyword>
<reference evidence="9" key="1">
    <citation type="submission" date="2020-01" db="EMBL/GenBank/DDBJ databases">
        <title>Identification and distribution of gene clusters putatively required for synthesis of sphingolipid metabolism inhibitors in phylogenetically diverse species of the filamentous fungus Fusarium.</title>
        <authorList>
            <person name="Kim H.-S."/>
            <person name="Busman M."/>
            <person name="Brown D.W."/>
            <person name="Divon H."/>
            <person name="Uhlig S."/>
            <person name="Proctor R.H."/>
        </authorList>
    </citation>
    <scope>NUCLEOTIDE SEQUENCE</scope>
    <source>
        <strain evidence="9">NRRL 53441</strain>
    </source>
</reference>
<feature type="transmembrane region" description="Helical" evidence="7">
    <location>
        <begin position="170"/>
        <end position="194"/>
    </location>
</feature>
<evidence type="ECO:0000313" key="9">
    <source>
        <dbReference type="EMBL" id="KAF4455040.1"/>
    </source>
</evidence>
<evidence type="ECO:0000313" key="10">
    <source>
        <dbReference type="Proteomes" id="UP000605986"/>
    </source>
</evidence>
<feature type="transmembrane region" description="Helical" evidence="7">
    <location>
        <begin position="206"/>
        <end position="231"/>
    </location>
</feature>
<dbReference type="InterPro" id="IPR049326">
    <property type="entry name" value="Rhodopsin_dom_fungi"/>
</dbReference>
<comment type="similarity">
    <text evidence="5">Belongs to the SAT4 family.</text>
</comment>
<organism evidence="9 10">
    <name type="scientific">Fusarium austroafricanum</name>
    <dbReference type="NCBI Taxonomy" id="2364996"/>
    <lineage>
        <taxon>Eukaryota</taxon>
        <taxon>Fungi</taxon>
        <taxon>Dikarya</taxon>
        <taxon>Ascomycota</taxon>
        <taxon>Pezizomycotina</taxon>
        <taxon>Sordariomycetes</taxon>
        <taxon>Hypocreomycetidae</taxon>
        <taxon>Hypocreales</taxon>
        <taxon>Nectriaceae</taxon>
        <taxon>Fusarium</taxon>
        <taxon>Fusarium concolor species complex</taxon>
    </lineage>
</organism>
<evidence type="ECO:0000256" key="3">
    <source>
        <dbReference type="ARBA" id="ARBA00022989"/>
    </source>
</evidence>
<evidence type="ECO:0000256" key="4">
    <source>
        <dbReference type="ARBA" id="ARBA00023136"/>
    </source>
</evidence>
<feature type="transmembrane region" description="Helical" evidence="7">
    <location>
        <begin position="243"/>
        <end position="267"/>
    </location>
</feature>
<evidence type="ECO:0000256" key="6">
    <source>
        <dbReference type="SAM" id="MobiDB-lite"/>
    </source>
</evidence>
<feature type="transmembrane region" description="Helical" evidence="7">
    <location>
        <begin position="93"/>
        <end position="114"/>
    </location>
</feature>
<dbReference type="OrthoDB" id="5329176at2759"/>
<comment type="caution">
    <text evidence="9">The sequence shown here is derived from an EMBL/GenBank/DDBJ whole genome shotgun (WGS) entry which is preliminary data.</text>
</comment>
<dbReference type="EMBL" id="JAADJG010000107">
    <property type="protein sequence ID" value="KAF4455040.1"/>
    <property type="molecule type" value="Genomic_DNA"/>
</dbReference>
<evidence type="ECO:0000256" key="7">
    <source>
        <dbReference type="SAM" id="Phobius"/>
    </source>
</evidence>
<name>A0A8H4P0Y3_9HYPO</name>
<dbReference type="Pfam" id="PF20684">
    <property type="entry name" value="Fung_rhodopsin"/>
    <property type="match status" value="1"/>
</dbReference>
<feature type="region of interest" description="Disordered" evidence="6">
    <location>
        <begin position="340"/>
        <end position="370"/>
    </location>
</feature>
<keyword evidence="2 7" id="KW-0812">Transmembrane</keyword>
<feature type="transmembrane region" description="Helical" evidence="7">
    <location>
        <begin position="121"/>
        <end position="144"/>
    </location>
</feature>
<dbReference type="GO" id="GO:0016020">
    <property type="term" value="C:membrane"/>
    <property type="evidence" value="ECO:0007669"/>
    <property type="project" value="UniProtKB-SubCell"/>
</dbReference>
<evidence type="ECO:0000259" key="8">
    <source>
        <dbReference type="Pfam" id="PF20684"/>
    </source>
</evidence>